<dbReference type="PaxDb" id="2850-Phatr33705"/>
<dbReference type="InterPro" id="IPR001841">
    <property type="entry name" value="Znf_RING"/>
</dbReference>
<name>B7FTM4_PHATC</name>
<organism evidence="5 6">
    <name type="scientific">Phaeodactylum tricornutum (strain CCAP 1055/1)</name>
    <dbReference type="NCBI Taxonomy" id="556484"/>
    <lineage>
        <taxon>Eukaryota</taxon>
        <taxon>Sar</taxon>
        <taxon>Stramenopiles</taxon>
        <taxon>Ochrophyta</taxon>
        <taxon>Bacillariophyta</taxon>
        <taxon>Bacillariophyceae</taxon>
        <taxon>Bacillariophycidae</taxon>
        <taxon>Naviculales</taxon>
        <taxon>Phaeodactylaceae</taxon>
        <taxon>Phaeodactylum</taxon>
    </lineage>
</organism>
<feature type="region of interest" description="Disordered" evidence="3">
    <location>
        <begin position="1"/>
        <end position="22"/>
    </location>
</feature>
<dbReference type="KEGG" id="pti:PHATRDRAFT_33705"/>
<dbReference type="Proteomes" id="UP000000759">
    <property type="component" value="Chromosome 4"/>
</dbReference>
<feature type="compositionally biased region" description="Polar residues" evidence="3">
    <location>
        <begin position="346"/>
        <end position="373"/>
    </location>
</feature>
<dbReference type="EMBL" id="CM000607">
    <property type="protein sequence ID" value="EEC49841.1"/>
    <property type="molecule type" value="Genomic_DNA"/>
</dbReference>
<evidence type="ECO:0000259" key="4">
    <source>
        <dbReference type="PROSITE" id="PS50089"/>
    </source>
</evidence>
<dbReference type="InterPro" id="IPR013083">
    <property type="entry name" value="Znf_RING/FYVE/PHD"/>
</dbReference>
<keyword evidence="6" id="KW-1185">Reference proteome</keyword>
<dbReference type="GO" id="GO:0008270">
    <property type="term" value="F:zinc ion binding"/>
    <property type="evidence" value="ECO:0007669"/>
    <property type="project" value="UniProtKB-KW"/>
</dbReference>
<evidence type="ECO:0000313" key="6">
    <source>
        <dbReference type="Proteomes" id="UP000000759"/>
    </source>
</evidence>
<dbReference type="PROSITE" id="PS50089">
    <property type="entry name" value="ZF_RING_2"/>
    <property type="match status" value="1"/>
</dbReference>
<dbReference type="HOGENOM" id="CLU_714701_0_0_1"/>
<dbReference type="AlphaFoldDB" id="B7FTM4"/>
<keyword evidence="1" id="KW-0862">Zinc</keyword>
<reference evidence="5 6" key="1">
    <citation type="journal article" date="2008" name="Nature">
        <title>The Phaeodactylum genome reveals the evolutionary history of diatom genomes.</title>
        <authorList>
            <person name="Bowler C."/>
            <person name="Allen A.E."/>
            <person name="Badger J.H."/>
            <person name="Grimwood J."/>
            <person name="Jabbari K."/>
            <person name="Kuo A."/>
            <person name="Maheswari U."/>
            <person name="Martens C."/>
            <person name="Maumus F."/>
            <person name="Otillar R.P."/>
            <person name="Rayko E."/>
            <person name="Salamov A."/>
            <person name="Vandepoele K."/>
            <person name="Beszteri B."/>
            <person name="Gruber A."/>
            <person name="Heijde M."/>
            <person name="Katinka M."/>
            <person name="Mock T."/>
            <person name="Valentin K."/>
            <person name="Verret F."/>
            <person name="Berges J.A."/>
            <person name="Brownlee C."/>
            <person name="Cadoret J.P."/>
            <person name="Chiovitti A."/>
            <person name="Choi C.J."/>
            <person name="Coesel S."/>
            <person name="De Martino A."/>
            <person name="Detter J.C."/>
            <person name="Durkin C."/>
            <person name="Falciatore A."/>
            <person name="Fournet J."/>
            <person name="Haruta M."/>
            <person name="Huysman M.J."/>
            <person name="Jenkins B.D."/>
            <person name="Jiroutova K."/>
            <person name="Jorgensen R.E."/>
            <person name="Joubert Y."/>
            <person name="Kaplan A."/>
            <person name="Kroger N."/>
            <person name="Kroth P.G."/>
            <person name="La Roche J."/>
            <person name="Lindquist E."/>
            <person name="Lommer M."/>
            <person name="Martin-Jezequel V."/>
            <person name="Lopez P.J."/>
            <person name="Lucas S."/>
            <person name="Mangogna M."/>
            <person name="McGinnis K."/>
            <person name="Medlin L.K."/>
            <person name="Montsant A."/>
            <person name="Oudot-Le Secq M.P."/>
            <person name="Napoli C."/>
            <person name="Obornik M."/>
            <person name="Parker M.S."/>
            <person name="Petit J.L."/>
            <person name="Porcel B.M."/>
            <person name="Poulsen N."/>
            <person name="Robison M."/>
            <person name="Rychlewski L."/>
            <person name="Rynearson T.A."/>
            <person name="Schmutz J."/>
            <person name="Shapiro H."/>
            <person name="Siaut M."/>
            <person name="Stanley M."/>
            <person name="Sussman M.R."/>
            <person name="Taylor A.R."/>
            <person name="Vardi A."/>
            <person name="von Dassow P."/>
            <person name="Vyverman W."/>
            <person name="Willis A."/>
            <person name="Wyrwicz L.S."/>
            <person name="Rokhsar D.S."/>
            <person name="Weissenbach J."/>
            <person name="Armbrust E.V."/>
            <person name="Green B.R."/>
            <person name="Van de Peer Y."/>
            <person name="Grigoriev I.V."/>
        </authorList>
    </citation>
    <scope>NUCLEOTIDE SEQUENCE [LARGE SCALE GENOMIC DNA]</scope>
    <source>
        <strain evidence="5 6">CCAP 1055/1</strain>
    </source>
</reference>
<dbReference type="SUPFAM" id="SSF57850">
    <property type="entry name" value="RING/U-box"/>
    <property type="match status" value="1"/>
</dbReference>
<keyword evidence="1" id="KW-0479">Metal-binding</keyword>
<evidence type="ECO:0000313" key="5">
    <source>
        <dbReference type="EMBL" id="EEC49841.1"/>
    </source>
</evidence>
<feature type="compositionally biased region" description="Basic and acidic residues" evidence="3">
    <location>
        <begin position="263"/>
        <end position="275"/>
    </location>
</feature>
<feature type="region of interest" description="Disordered" evidence="3">
    <location>
        <begin position="214"/>
        <end position="284"/>
    </location>
</feature>
<feature type="compositionally biased region" description="Polar residues" evidence="3">
    <location>
        <begin position="220"/>
        <end position="229"/>
    </location>
</feature>
<gene>
    <name evidence="5" type="ORF">PHATRDRAFT_33705</name>
</gene>
<reference evidence="6" key="2">
    <citation type="submission" date="2008-08" db="EMBL/GenBank/DDBJ databases">
        <authorList>
            <consortium name="Diatom Consortium"/>
            <person name="Grigoriev I."/>
            <person name="Grimwood J."/>
            <person name="Kuo A."/>
            <person name="Otillar R.P."/>
            <person name="Salamov A."/>
            <person name="Detter J.C."/>
            <person name="Lindquist E."/>
            <person name="Shapiro H."/>
            <person name="Lucas S."/>
            <person name="Glavina del Rio T."/>
            <person name="Pitluck S."/>
            <person name="Rokhsar D."/>
            <person name="Bowler C."/>
        </authorList>
    </citation>
    <scope>GENOME REANNOTATION</scope>
    <source>
        <strain evidence="6">CCAP 1055/1</strain>
    </source>
</reference>
<feature type="coiled-coil region" evidence="2">
    <location>
        <begin position="177"/>
        <end position="211"/>
    </location>
</feature>
<dbReference type="eggNOG" id="ENOG502SGWG">
    <property type="taxonomic scope" value="Eukaryota"/>
</dbReference>
<dbReference type="GeneID" id="7197964"/>
<dbReference type="RefSeq" id="XP_002178176.1">
    <property type="nucleotide sequence ID" value="XM_002178140.1"/>
</dbReference>
<protein>
    <recommendedName>
        <fullName evidence="4">RING-type domain-containing protein</fullName>
    </recommendedName>
</protein>
<keyword evidence="2" id="KW-0175">Coiled coil</keyword>
<proteinExistence type="predicted"/>
<dbReference type="InParanoid" id="B7FTM4"/>
<evidence type="ECO:0000256" key="1">
    <source>
        <dbReference type="PROSITE-ProRule" id="PRU00175"/>
    </source>
</evidence>
<keyword evidence="1" id="KW-0863">Zinc-finger</keyword>
<evidence type="ECO:0000256" key="3">
    <source>
        <dbReference type="SAM" id="MobiDB-lite"/>
    </source>
</evidence>
<feature type="region of interest" description="Disordered" evidence="3">
    <location>
        <begin position="327"/>
        <end position="387"/>
    </location>
</feature>
<dbReference type="Gene3D" id="3.30.40.10">
    <property type="entry name" value="Zinc/RING finger domain, C3HC4 (zinc finger)"/>
    <property type="match status" value="1"/>
</dbReference>
<evidence type="ECO:0000256" key="2">
    <source>
        <dbReference type="SAM" id="Coils"/>
    </source>
</evidence>
<dbReference type="OrthoDB" id="204825at2759"/>
<accession>B7FTM4</accession>
<feature type="domain" description="RING-type" evidence="4">
    <location>
        <begin position="26"/>
        <end position="65"/>
    </location>
</feature>
<sequence>MTSRLVSRNGSVSSSSHNRASSSLCCNRCRKSLTTTVFVCTCDCVFCEECTYDHFNSSSSCPNCRKTLGADDFMELCVADPSSATQETTKNTFQNILTKFSGGSKNLSHQEMCSRLLKNLDNDRRAVRFLLKQFVFDCTNQESKTGSMGRAFEQLKQEFTQLKQQSSSQRIQYEQTVADLQHRVQALTGTVQEQQKKLEGKENQIAQFRQLYATDGMSRLPSSSHSTGSGKRGRSSEHALSSSQGLRNTEQQPLMHNFAMQKQARERVKEQERRTRAPPFASTAAPESLITPIQLPHRPYSSMSALGPPSTPRIRDLSSSSGYVFTSSRGGSGNGHHDASQRHRSSMSPSNAFVYNKSGASSQYRPRSGSQQEYSRHGTGGVFPIRR</sequence>
<feature type="compositionally biased region" description="Polar residues" evidence="3">
    <location>
        <begin position="238"/>
        <end position="254"/>
    </location>
</feature>